<feature type="signal peptide" evidence="1">
    <location>
        <begin position="1"/>
        <end position="22"/>
    </location>
</feature>
<dbReference type="AlphaFoldDB" id="A0A2N5S0B7"/>
<proteinExistence type="predicted"/>
<keyword evidence="6" id="KW-1185">Reference proteome</keyword>
<evidence type="ECO:0000313" key="2">
    <source>
        <dbReference type="EMBL" id="PLW06669.1"/>
    </source>
</evidence>
<dbReference type="EMBL" id="PGCI01001198">
    <property type="protein sequence ID" value="PLW06669.1"/>
    <property type="molecule type" value="Genomic_DNA"/>
</dbReference>
<evidence type="ECO:0000313" key="7">
    <source>
        <dbReference type="Proteomes" id="UP000235392"/>
    </source>
</evidence>
<evidence type="ECO:0000256" key="1">
    <source>
        <dbReference type="SAM" id="SignalP"/>
    </source>
</evidence>
<evidence type="ECO:0000313" key="3">
    <source>
        <dbReference type="EMBL" id="PLW18249.1"/>
    </source>
</evidence>
<dbReference type="EMBL" id="PGCI01000004">
    <property type="protein sequence ID" value="PLW51675.1"/>
    <property type="molecule type" value="Genomic_DNA"/>
</dbReference>
<feature type="chain" id="PRO_5015083457" evidence="1">
    <location>
        <begin position="23"/>
        <end position="110"/>
    </location>
</feature>
<evidence type="ECO:0000313" key="5">
    <source>
        <dbReference type="EMBL" id="PLW56617.1"/>
    </source>
</evidence>
<reference evidence="6 7" key="1">
    <citation type="submission" date="2017-11" db="EMBL/GenBank/DDBJ databases">
        <title>De novo assembly and phasing of dikaryotic genomes from two isolates of Puccinia coronata f. sp. avenae, the causal agent of oat crown rust.</title>
        <authorList>
            <person name="Miller M.E."/>
            <person name="Zhang Y."/>
            <person name="Omidvar V."/>
            <person name="Sperschneider J."/>
            <person name="Schwessinger B."/>
            <person name="Raley C."/>
            <person name="Palmer J.M."/>
            <person name="Garnica D."/>
            <person name="Upadhyaya N."/>
            <person name="Rathjen J."/>
            <person name="Taylor J.M."/>
            <person name="Park R.F."/>
            <person name="Dodds P.N."/>
            <person name="Hirsch C.D."/>
            <person name="Kianian S.F."/>
            <person name="Figueroa M."/>
        </authorList>
    </citation>
    <scope>NUCLEOTIDE SEQUENCE [LARGE SCALE GENOMIC DNA]</scope>
    <source>
        <strain evidence="3">12NC29</strain>
        <strain evidence="2">12SD80</strain>
    </source>
</reference>
<dbReference type="OrthoDB" id="2495679at2759"/>
<protein>
    <submittedName>
        <fullName evidence="2">Uncharacterized protein</fullName>
    </submittedName>
</protein>
<keyword evidence="1" id="KW-0732">Signal</keyword>
<organism evidence="2 7">
    <name type="scientific">Puccinia coronata f. sp. avenae</name>
    <dbReference type="NCBI Taxonomy" id="200324"/>
    <lineage>
        <taxon>Eukaryota</taxon>
        <taxon>Fungi</taxon>
        <taxon>Dikarya</taxon>
        <taxon>Basidiomycota</taxon>
        <taxon>Pucciniomycotina</taxon>
        <taxon>Pucciniomycetes</taxon>
        <taxon>Pucciniales</taxon>
        <taxon>Pucciniaceae</taxon>
        <taxon>Puccinia</taxon>
    </lineage>
</organism>
<dbReference type="EMBL" id="PGCJ01000835">
    <property type="protein sequence ID" value="PLW18249.1"/>
    <property type="molecule type" value="Genomic_DNA"/>
</dbReference>
<evidence type="ECO:0000313" key="4">
    <source>
        <dbReference type="EMBL" id="PLW51675.1"/>
    </source>
</evidence>
<sequence>MELLRFITLFIGLVFFPALTSARCNFKKYAQKNSGNTTALQACISTMKPSRVDNSHCGGVNWYLSQSLWQHTESCYSLCASCLYTGISAGASEVSCRQHKIFAHCHVGYF</sequence>
<evidence type="ECO:0000313" key="6">
    <source>
        <dbReference type="Proteomes" id="UP000235388"/>
    </source>
</evidence>
<comment type="caution">
    <text evidence="2">The sequence shown here is derived from an EMBL/GenBank/DDBJ whole genome shotgun (WGS) entry which is preliminary data.</text>
</comment>
<dbReference type="Proteomes" id="UP000235392">
    <property type="component" value="Unassembled WGS sequence"/>
</dbReference>
<dbReference type="Proteomes" id="UP000235388">
    <property type="component" value="Unassembled WGS sequence"/>
</dbReference>
<gene>
    <name evidence="5" type="ORF">PCANC_01458</name>
    <name evidence="3" type="ORF">PCANC_10381</name>
    <name evidence="4" type="ORF">PCASD_00483</name>
    <name evidence="2" type="ORF">PCASD_21814</name>
</gene>
<dbReference type="EMBL" id="PGCJ01000019">
    <property type="protein sequence ID" value="PLW56617.1"/>
    <property type="molecule type" value="Genomic_DNA"/>
</dbReference>
<accession>A0A2N5S0B7</accession>
<name>A0A2N5S0B7_9BASI</name>